<gene>
    <name evidence="1" type="ORF">EIP91_003318</name>
</gene>
<dbReference type="Proteomes" id="UP000292702">
    <property type="component" value="Unassembled WGS sequence"/>
</dbReference>
<name>A0A4R0RJ87_9APHY</name>
<sequence>MMFSFESHVPRLPLSYLATAPRLTSLRLHLCVLHADVDDLSNLAGLTSLSISGQNFYSSVRITVALLGAFENLRSLSLENTHLDILDPDIAIKHHEATFSHLTHLYIHQSPRIASKIISSLRVPNTCRVVLVCHFSNITESDRFHLRLASEAVAHKTSDPFFHAEPQILRTLSIIIYLATINVQVSGWTSDFGILRESTLPSDAQIATEIRFGNSYVLKKPAHTVETMVVNFCSRLPLTNLTSLTLFLDDLDQDETCGASLLATALLQMTNLRKLKITRIGTVYLKQLLTRPLVNHTTSGSSIPTVNIVLPALEYLVLSEVHLGVKWVNQEGNEEGIEAMSETRVRDLSAMLEERRMWGAPLTSLRLHACKGVAEDQADLLRSLSQAVQEFVVS</sequence>
<evidence type="ECO:0000313" key="2">
    <source>
        <dbReference type="Proteomes" id="UP000292702"/>
    </source>
</evidence>
<dbReference type="Gene3D" id="3.80.10.10">
    <property type="entry name" value="Ribonuclease Inhibitor"/>
    <property type="match status" value="1"/>
</dbReference>
<comment type="caution">
    <text evidence="1">The sequence shown here is derived from an EMBL/GenBank/DDBJ whole genome shotgun (WGS) entry which is preliminary data.</text>
</comment>
<protein>
    <submittedName>
        <fullName evidence="1">Uncharacterized protein</fullName>
    </submittedName>
</protein>
<dbReference type="AlphaFoldDB" id="A0A4R0RJ87"/>
<reference evidence="1 2" key="1">
    <citation type="submission" date="2018-11" db="EMBL/GenBank/DDBJ databases">
        <title>Genome assembly of Steccherinum ochraceum LE-BIN_3174, the white-rot fungus of the Steccherinaceae family (The Residual Polyporoid clade, Polyporales, Basidiomycota).</title>
        <authorList>
            <person name="Fedorova T.V."/>
            <person name="Glazunova O.A."/>
            <person name="Landesman E.O."/>
            <person name="Moiseenko K.V."/>
            <person name="Psurtseva N.V."/>
            <person name="Savinova O.S."/>
            <person name="Shakhova N.V."/>
            <person name="Tyazhelova T.V."/>
            <person name="Vasina D.V."/>
        </authorList>
    </citation>
    <scope>NUCLEOTIDE SEQUENCE [LARGE SCALE GENOMIC DNA]</scope>
    <source>
        <strain evidence="1 2">LE-BIN_3174</strain>
    </source>
</reference>
<dbReference type="EMBL" id="RWJN01000202">
    <property type="protein sequence ID" value="TCD65039.1"/>
    <property type="molecule type" value="Genomic_DNA"/>
</dbReference>
<dbReference type="InterPro" id="IPR032675">
    <property type="entry name" value="LRR_dom_sf"/>
</dbReference>
<organism evidence="1 2">
    <name type="scientific">Steccherinum ochraceum</name>
    <dbReference type="NCBI Taxonomy" id="92696"/>
    <lineage>
        <taxon>Eukaryota</taxon>
        <taxon>Fungi</taxon>
        <taxon>Dikarya</taxon>
        <taxon>Basidiomycota</taxon>
        <taxon>Agaricomycotina</taxon>
        <taxon>Agaricomycetes</taxon>
        <taxon>Polyporales</taxon>
        <taxon>Steccherinaceae</taxon>
        <taxon>Steccherinum</taxon>
    </lineage>
</organism>
<dbReference type="SUPFAM" id="SSF52047">
    <property type="entry name" value="RNI-like"/>
    <property type="match status" value="1"/>
</dbReference>
<evidence type="ECO:0000313" key="1">
    <source>
        <dbReference type="EMBL" id="TCD65039.1"/>
    </source>
</evidence>
<accession>A0A4R0RJ87</accession>
<proteinExistence type="predicted"/>
<keyword evidence="2" id="KW-1185">Reference proteome</keyword>